<dbReference type="CDD" id="cd00009">
    <property type="entry name" value="AAA"/>
    <property type="match status" value="1"/>
</dbReference>
<evidence type="ECO:0000313" key="3">
    <source>
        <dbReference type="Proteomes" id="UP000690515"/>
    </source>
</evidence>
<reference evidence="2 3" key="1">
    <citation type="submission" date="2021-04" db="EMBL/GenBank/DDBJ databases">
        <authorList>
            <person name="Pira H."/>
            <person name="Risdian C."/>
            <person name="Wink J."/>
        </authorList>
    </citation>
    <scope>NUCLEOTIDE SEQUENCE [LARGE SCALE GENOMIC DNA]</scope>
    <source>
        <strain evidence="2 3">WH53</strain>
    </source>
</reference>
<dbReference type="InterPro" id="IPR041538">
    <property type="entry name" value="RavA-like_AAA_lid"/>
</dbReference>
<dbReference type="Proteomes" id="UP000690515">
    <property type="component" value="Unassembled WGS sequence"/>
</dbReference>
<dbReference type="SUPFAM" id="SSF52540">
    <property type="entry name" value="P-loop containing nucleoside triphosphate hydrolases"/>
    <property type="match status" value="1"/>
</dbReference>
<gene>
    <name evidence="2" type="ORF">KCG35_14805</name>
</gene>
<dbReference type="InterPro" id="IPR045427">
    <property type="entry name" value="MoxR"/>
</dbReference>
<proteinExistence type="predicted"/>
<accession>A0ABS5ZEB4</accession>
<evidence type="ECO:0000313" key="2">
    <source>
        <dbReference type="EMBL" id="MBU2712334.1"/>
    </source>
</evidence>
<sequence length="385" mass="42133">MPEHLSQLVESAAHSIRTGLKQATQGLIDRESLVDLIALAAVAQEHLLVIGPPGTAKSAAVRRVAHALGGEYFEYLLGRFTEPSELFGPVDLRKLRDGTVETATEGMLPEADIVFLDEVFLASTAVLNTLLGVLNERIFRRGHTLHQCPLKVCVAAANHLPEDEALAAFADRFLLHTFIEPVNENLLEDLLRGGWQVRHKAVSNVTSLEHLDVLSKAAANADMEQVYQPLTHCVSLLRKEGIMLSDRRLVKSLSLISAAAALRGSTKPDARDLWALVYVIPTQEGQEQSREVLHDILQETENTTLNAAAELASLSLATRAQHIIDRAQTLLPEANIPLPEETLAKLEAIGREIDSSFSPTQMPPELKALREKLIGLLEHSANDSN</sequence>
<comment type="caution">
    <text evidence="2">The sequence shown here is derived from an EMBL/GenBank/DDBJ whole genome shotgun (WGS) entry which is preliminary data.</text>
</comment>
<dbReference type="InterPro" id="IPR050513">
    <property type="entry name" value="RavA_ATPases"/>
</dbReference>
<dbReference type="SMART" id="SM00382">
    <property type="entry name" value="AAA"/>
    <property type="match status" value="1"/>
</dbReference>
<dbReference type="Gene3D" id="3.40.50.300">
    <property type="entry name" value="P-loop containing nucleotide triphosphate hydrolases"/>
    <property type="match status" value="1"/>
</dbReference>
<dbReference type="PANTHER" id="PTHR32204">
    <property type="entry name" value="ATPASE RAVA"/>
    <property type="match status" value="1"/>
</dbReference>
<dbReference type="InterPro" id="IPR027417">
    <property type="entry name" value="P-loop_NTPase"/>
</dbReference>
<evidence type="ECO:0000259" key="1">
    <source>
        <dbReference type="SMART" id="SM00382"/>
    </source>
</evidence>
<protein>
    <submittedName>
        <fullName evidence="2">AAA family ATPase</fullName>
    </submittedName>
</protein>
<dbReference type="InterPro" id="IPR003593">
    <property type="entry name" value="AAA+_ATPase"/>
</dbReference>
<dbReference type="Pfam" id="PF17868">
    <property type="entry name" value="AAA_lid_8"/>
    <property type="match status" value="1"/>
</dbReference>
<keyword evidence="3" id="KW-1185">Reference proteome</keyword>
<dbReference type="RefSeq" id="WP_215820562.1">
    <property type="nucleotide sequence ID" value="NZ_JAGSOY010000035.1"/>
</dbReference>
<name>A0ABS5ZEB4_9GAMM</name>
<dbReference type="PANTHER" id="PTHR32204:SF0">
    <property type="entry name" value="ATPASE RAVA"/>
    <property type="match status" value="1"/>
</dbReference>
<feature type="domain" description="AAA+ ATPase" evidence="1">
    <location>
        <begin position="43"/>
        <end position="183"/>
    </location>
</feature>
<dbReference type="Pfam" id="PF20030">
    <property type="entry name" value="bpMoxR"/>
    <property type="match status" value="1"/>
</dbReference>
<dbReference type="EMBL" id="JAGSOY010000035">
    <property type="protein sequence ID" value="MBU2712334.1"/>
    <property type="molecule type" value="Genomic_DNA"/>
</dbReference>
<organism evidence="2 3">
    <name type="scientific">Zooshikella harenae</name>
    <dbReference type="NCBI Taxonomy" id="2827238"/>
    <lineage>
        <taxon>Bacteria</taxon>
        <taxon>Pseudomonadati</taxon>
        <taxon>Pseudomonadota</taxon>
        <taxon>Gammaproteobacteria</taxon>
        <taxon>Oceanospirillales</taxon>
        <taxon>Zooshikellaceae</taxon>
        <taxon>Zooshikella</taxon>
    </lineage>
</organism>